<keyword evidence="5" id="KW-0378">Hydrolase</keyword>
<dbReference type="PANTHER" id="PTHR21432">
    <property type="entry name" value="ACETYL-COA HYDROLASE-RELATED"/>
    <property type="match status" value="1"/>
</dbReference>
<dbReference type="SUPFAM" id="SSF100950">
    <property type="entry name" value="NagB/RpiA/CoA transferase-like"/>
    <property type="match status" value="2"/>
</dbReference>
<dbReference type="PANTHER" id="PTHR21432:SF20">
    <property type="entry name" value="ACETYL-COA HYDROLASE"/>
    <property type="match status" value="1"/>
</dbReference>
<organism evidence="5 6">
    <name type="scientific">Desulfolutivibrio sulfodismutans</name>
    <dbReference type="NCBI Taxonomy" id="63561"/>
    <lineage>
        <taxon>Bacteria</taxon>
        <taxon>Pseudomonadati</taxon>
        <taxon>Thermodesulfobacteriota</taxon>
        <taxon>Desulfovibrionia</taxon>
        <taxon>Desulfovibrionales</taxon>
        <taxon>Desulfovibrionaceae</taxon>
        <taxon>Desulfolutivibrio</taxon>
    </lineage>
</organism>
<dbReference type="InterPro" id="IPR026888">
    <property type="entry name" value="AcetylCoA_hyd_C"/>
</dbReference>
<feature type="domain" description="Acetyl-CoA hydrolase/transferase C-terminal" evidence="4">
    <location>
        <begin position="277"/>
        <end position="427"/>
    </location>
</feature>
<reference evidence="5 6" key="1">
    <citation type="submission" date="2020-02" db="EMBL/GenBank/DDBJ databases">
        <title>Comparative genomics of sulfur disproportionating microorganisms.</title>
        <authorList>
            <person name="Ward L.M."/>
            <person name="Bertran E."/>
            <person name="Johnston D.T."/>
        </authorList>
    </citation>
    <scope>NUCLEOTIDE SEQUENCE [LARGE SCALE GENOMIC DNA]</scope>
    <source>
        <strain evidence="5 6">DSM 3696</strain>
    </source>
</reference>
<evidence type="ECO:0000256" key="2">
    <source>
        <dbReference type="ARBA" id="ARBA00022679"/>
    </source>
</evidence>
<dbReference type="Gene3D" id="3.40.1080.10">
    <property type="entry name" value="Glutaconate Coenzyme A-transferase"/>
    <property type="match status" value="1"/>
</dbReference>
<gene>
    <name evidence="5" type="ORF">G3N56_00810</name>
</gene>
<evidence type="ECO:0000256" key="1">
    <source>
        <dbReference type="ARBA" id="ARBA00009632"/>
    </source>
</evidence>
<dbReference type="RefSeq" id="WP_163300344.1">
    <property type="nucleotide sequence ID" value="NZ_JAAGRQ010000003.1"/>
</dbReference>
<name>A0A7K3NGG7_9BACT</name>
<evidence type="ECO:0000259" key="4">
    <source>
        <dbReference type="Pfam" id="PF13336"/>
    </source>
</evidence>
<dbReference type="GO" id="GO:0016787">
    <property type="term" value="F:hydrolase activity"/>
    <property type="evidence" value="ECO:0007669"/>
    <property type="project" value="UniProtKB-KW"/>
</dbReference>
<dbReference type="GO" id="GO:0008775">
    <property type="term" value="F:acetate CoA-transferase activity"/>
    <property type="evidence" value="ECO:0007669"/>
    <property type="project" value="InterPro"/>
</dbReference>
<dbReference type="GO" id="GO:0006083">
    <property type="term" value="P:acetate metabolic process"/>
    <property type="evidence" value="ECO:0007669"/>
    <property type="project" value="InterPro"/>
</dbReference>
<keyword evidence="2 5" id="KW-0808">Transferase</keyword>
<dbReference type="EMBL" id="JAAGRQ010000003">
    <property type="protein sequence ID" value="NDY55286.1"/>
    <property type="molecule type" value="Genomic_DNA"/>
</dbReference>
<dbReference type="Gene3D" id="3.30.750.70">
    <property type="entry name" value="4-hydroxybutyrate coenzyme like domains"/>
    <property type="match status" value="1"/>
</dbReference>
<accession>A0A7K3NGG7</accession>
<comment type="caution">
    <text evidence="5">The sequence shown here is derived from an EMBL/GenBank/DDBJ whole genome shotgun (WGS) entry which is preliminary data.</text>
</comment>
<evidence type="ECO:0000313" key="5">
    <source>
        <dbReference type="EMBL" id="NDY55286.1"/>
    </source>
</evidence>
<dbReference type="Pfam" id="PF13336">
    <property type="entry name" value="AcetylCoA_hyd_C"/>
    <property type="match status" value="1"/>
</dbReference>
<keyword evidence="6" id="KW-1185">Reference proteome</keyword>
<dbReference type="InterPro" id="IPR046433">
    <property type="entry name" value="ActCoA_hydro"/>
</dbReference>
<dbReference type="InterPro" id="IPR037171">
    <property type="entry name" value="NagB/RpiA_transferase-like"/>
</dbReference>
<evidence type="ECO:0000259" key="3">
    <source>
        <dbReference type="Pfam" id="PF02550"/>
    </source>
</evidence>
<dbReference type="Pfam" id="PF02550">
    <property type="entry name" value="AcetylCoA_hydro"/>
    <property type="match status" value="1"/>
</dbReference>
<sequence length="435" mass="48028">MSIYLEEYHRKLTSPEKAVERIREGDNVVHGVTFAEPPALLHAIAKRARAGDLQKVFIYSFNPQQHAAESYLALDIQDFIFARSWFLGPSARRLAAVGLVQYIPSYLHQVPKFLRENMTVDVCVTTVSPMDKAGFFSFGTANDLTSTAASLAKTLIVEVNKNMPRVFGSSMAHISEVDAVVENHVPLMQQPLPEVKEQDAVIGRLISEIIPDNAVLQLGIGTLPNAICPFLENHKDLGIHSELFGPGMKDLIVKGVITGRKKTLHPRKHVFSVAYGGDDTFAFMDDNPSMASYPSDYVMDPKIIAQNDNMVSVNSIIQVDLTGQCNAEYLSGKMYSGTGGQLDFVRGAYAAKNGKSILTFYSTAMAGKVSRVVPFLDRNAAVTTPRMDVHYLCTEYGLVNVKNKSEGERALAIIDLAHPDFREDLIRCAEQMRIL</sequence>
<comment type="similarity">
    <text evidence="1">Belongs to the acetyl-CoA hydrolase/transferase family.</text>
</comment>
<dbReference type="InterPro" id="IPR003702">
    <property type="entry name" value="ActCoA_hydro_N"/>
</dbReference>
<dbReference type="Gene3D" id="3.40.1080.20">
    <property type="entry name" value="Acetyl-CoA hydrolase/transferase C-terminal domain"/>
    <property type="match status" value="1"/>
</dbReference>
<feature type="domain" description="Acetyl-CoA hydrolase/transferase N-terminal" evidence="3">
    <location>
        <begin position="5"/>
        <end position="184"/>
    </location>
</feature>
<dbReference type="AlphaFoldDB" id="A0A7K3NGG7"/>
<protein>
    <submittedName>
        <fullName evidence="5">Acetyl-CoA hydrolase/transferase family protein</fullName>
    </submittedName>
</protein>
<dbReference type="InterPro" id="IPR038460">
    <property type="entry name" value="AcetylCoA_hyd_C_sf"/>
</dbReference>
<dbReference type="Proteomes" id="UP000469724">
    <property type="component" value="Unassembled WGS sequence"/>
</dbReference>
<proteinExistence type="inferred from homology"/>
<evidence type="ECO:0000313" key="6">
    <source>
        <dbReference type="Proteomes" id="UP000469724"/>
    </source>
</evidence>